<feature type="transmembrane region" description="Helical" evidence="1">
    <location>
        <begin position="162"/>
        <end position="185"/>
    </location>
</feature>
<dbReference type="EMBL" id="CABPRJ010000493">
    <property type="protein sequence ID" value="VVC29432.1"/>
    <property type="molecule type" value="Genomic_DNA"/>
</dbReference>
<gene>
    <name evidence="3" type="ORF">CINCED_3A016150</name>
</gene>
<keyword evidence="1" id="KW-0812">Transmembrane</keyword>
<protein>
    <recommendedName>
        <fullName evidence="2">DUF7802 domain-containing protein</fullName>
    </recommendedName>
</protein>
<proteinExistence type="predicted"/>
<feature type="transmembrane region" description="Helical" evidence="1">
    <location>
        <begin position="206"/>
        <end position="225"/>
    </location>
</feature>
<organism evidence="3 4">
    <name type="scientific">Cinara cedri</name>
    <dbReference type="NCBI Taxonomy" id="506608"/>
    <lineage>
        <taxon>Eukaryota</taxon>
        <taxon>Metazoa</taxon>
        <taxon>Ecdysozoa</taxon>
        <taxon>Arthropoda</taxon>
        <taxon>Hexapoda</taxon>
        <taxon>Insecta</taxon>
        <taxon>Pterygota</taxon>
        <taxon>Neoptera</taxon>
        <taxon>Paraneoptera</taxon>
        <taxon>Hemiptera</taxon>
        <taxon>Sternorrhyncha</taxon>
        <taxon>Aphidomorpha</taxon>
        <taxon>Aphidoidea</taxon>
        <taxon>Aphididae</taxon>
        <taxon>Lachninae</taxon>
        <taxon>Cinara</taxon>
    </lineage>
</organism>
<dbReference type="PANTHER" id="PTHR35982:SF1">
    <property type="entry name" value="SPIROCYCLASE, AVEC FAMILY"/>
    <property type="match status" value="1"/>
</dbReference>
<keyword evidence="4" id="KW-1185">Reference proteome</keyword>
<evidence type="ECO:0000259" key="2">
    <source>
        <dbReference type="Pfam" id="PF25085"/>
    </source>
</evidence>
<feature type="transmembrane region" description="Helical" evidence="1">
    <location>
        <begin position="87"/>
        <end position="109"/>
    </location>
</feature>
<evidence type="ECO:0000256" key="1">
    <source>
        <dbReference type="SAM" id="Phobius"/>
    </source>
</evidence>
<dbReference type="AlphaFoldDB" id="A0A5E4MEX5"/>
<name>A0A5E4MEX5_9HEMI</name>
<feature type="transmembrane region" description="Helical" evidence="1">
    <location>
        <begin position="27"/>
        <end position="47"/>
    </location>
</feature>
<dbReference type="OrthoDB" id="188749at2759"/>
<reference evidence="3 4" key="1">
    <citation type="submission" date="2019-08" db="EMBL/GenBank/DDBJ databases">
        <authorList>
            <person name="Alioto T."/>
            <person name="Alioto T."/>
            <person name="Gomez Garrido J."/>
        </authorList>
    </citation>
    <scope>NUCLEOTIDE SEQUENCE [LARGE SCALE GENOMIC DNA]</scope>
</reference>
<evidence type="ECO:0000313" key="4">
    <source>
        <dbReference type="Proteomes" id="UP000325440"/>
    </source>
</evidence>
<keyword evidence="1" id="KW-0472">Membrane</keyword>
<dbReference type="Proteomes" id="UP000325440">
    <property type="component" value="Unassembled WGS sequence"/>
</dbReference>
<feature type="domain" description="DUF7802" evidence="2">
    <location>
        <begin position="13"/>
        <end position="367"/>
    </location>
</feature>
<dbReference type="PANTHER" id="PTHR35982">
    <property type="entry name" value="AGAP005361-PA"/>
    <property type="match status" value="1"/>
</dbReference>
<dbReference type="InterPro" id="IPR056704">
    <property type="entry name" value="DUF7802"/>
</dbReference>
<feature type="transmembrane region" description="Helical" evidence="1">
    <location>
        <begin position="121"/>
        <end position="138"/>
    </location>
</feature>
<feature type="transmembrane region" description="Helical" evidence="1">
    <location>
        <begin position="354"/>
        <end position="375"/>
    </location>
</feature>
<dbReference type="Pfam" id="PF25085">
    <property type="entry name" value="DUF7802"/>
    <property type="match status" value="1"/>
</dbReference>
<keyword evidence="1" id="KW-1133">Transmembrane helix</keyword>
<feature type="transmembrane region" description="Helical" evidence="1">
    <location>
        <begin position="262"/>
        <end position="282"/>
    </location>
</feature>
<evidence type="ECO:0000313" key="3">
    <source>
        <dbReference type="EMBL" id="VVC29432.1"/>
    </source>
</evidence>
<accession>A0A5E4MEX5</accession>
<feature type="transmembrane region" description="Helical" evidence="1">
    <location>
        <begin position="231"/>
        <end position="250"/>
    </location>
</feature>
<feature type="transmembrane region" description="Helical" evidence="1">
    <location>
        <begin position="54"/>
        <end position="75"/>
    </location>
</feature>
<sequence>MTYKLCDIWRQFISFASISELWKNQPTYLIVQLLFIVGGVLTLIHAFRHGGRRPLLWLSIICHGLIVECVCYVITDIDNFWHSRSPIMFFGERLPLYVIILYSVFYYLSIEIGCRTNKIKFGLMVTVGLNVLLIDLPYDITGVKFVHWTWHDTDPNLEDRSYWVPLTSYYFHMVFSASFVFWFFGKDINLNQTYTQKEDIITFIKASFLSTPCGILCFSILYHPLHDLYNVPTQVIVTFLIAFYIMVATLNRQHRNKFDRPIALMIYLVVYYATFLILIIWGKPENEVSIGPHEEIGPCNITVTAFGTELKKRKYLCIEDYNEDFDFHCVKDIPQHYSKIYTICGTPFNNRIEYVTLIITIIIIAFTHFNESFAFKKRKNM</sequence>